<sequence>MDKTPSSATQERLATHSDDFWDRSLEFPGVSGVGMEQGTELVPVRTLPFTPGASQLRLSRPSRVSHTVTRPAQIPTSPVSCTTSRQETLPAGIRSDPFSRTRWPMNFAYPPMPMGFGGRPSSESSSFKDEMRSLTTSIHKIQATANAKFLEFGNRLGLMESRGLSQDPAPDPPRPPRQLLEDDSVSLVPRSQEGNFLDDQGGISDVDSVVSTEGDAFIPKEPFSGNSDCLRSLVYSIRRDMSDMSMSSPSRVSSTASDLMACSGIVKPESKEYYSFPESGHFTTALSFVNSSLAENLANTSKTGGSKFSGFGPASYPGRCRSKDFEIHGSSLGMSAPNCDRAFSSLLGSKHLDGLRLSQASYVKSENNLRCLTFVLEIAEHFLSAAGSL</sequence>
<dbReference type="EMBL" id="CAJPWZ010003318">
    <property type="protein sequence ID" value="CAG2256895.1"/>
    <property type="molecule type" value="Genomic_DNA"/>
</dbReference>
<proteinExistence type="predicted"/>
<name>A0A8S3VFX2_MYTED</name>
<protein>
    <submittedName>
        <fullName evidence="2">NAV3</fullName>
    </submittedName>
</protein>
<feature type="compositionally biased region" description="Polar residues" evidence="1">
    <location>
        <begin position="53"/>
        <end position="87"/>
    </location>
</feature>
<comment type="caution">
    <text evidence="2">The sequence shown here is derived from an EMBL/GenBank/DDBJ whole genome shotgun (WGS) entry which is preliminary data.</text>
</comment>
<dbReference type="AlphaFoldDB" id="A0A8S3VFX2"/>
<gene>
    <name evidence="2" type="ORF">MEDL_68304</name>
</gene>
<keyword evidence="3" id="KW-1185">Reference proteome</keyword>
<reference evidence="2" key="1">
    <citation type="submission" date="2021-03" db="EMBL/GenBank/DDBJ databases">
        <authorList>
            <person name="Bekaert M."/>
        </authorList>
    </citation>
    <scope>NUCLEOTIDE SEQUENCE</scope>
</reference>
<feature type="region of interest" description="Disordered" evidence="1">
    <location>
        <begin position="161"/>
        <end position="180"/>
    </location>
</feature>
<feature type="region of interest" description="Disordered" evidence="1">
    <location>
        <begin position="53"/>
        <end position="97"/>
    </location>
</feature>
<organism evidence="2 3">
    <name type="scientific">Mytilus edulis</name>
    <name type="common">Blue mussel</name>
    <dbReference type="NCBI Taxonomy" id="6550"/>
    <lineage>
        <taxon>Eukaryota</taxon>
        <taxon>Metazoa</taxon>
        <taxon>Spiralia</taxon>
        <taxon>Lophotrochozoa</taxon>
        <taxon>Mollusca</taxon>
        <taxon>Bivalvia</taxon>
        <taxon>Autobranchia</taxon>
        <taxon>Pteriomorphia</taxon>
        <taxon>Mytilida</taxon>
        <taxon>Mytiloidea</taxon>
        <taxon>Mytilidae</taxon>
        <taxon>Mytilinae</taxon>
        <taxon>Mytilus</taxon>
    </lineage>
</organism>
<evidence type="ECO:0000256" key="1">
    <source>
        <dbReference type="SAM" id="MobiDB-lite"/>
    </source>
</evidence>
<dbReference type="Proteomes" id="UP000683360">
    <property type="component" value="Unassembled WGS sequence"/>
</dbReference>
<accession>A0A8S3VFX2</accession>
<evidence type="ECO:0000313" key="2">
    <source>
        <dbReference type="EMBL" id="CAG2256895.1"/>
    </source>
</evidence>
<evidence type="ECO:0000313" key="3">
    <source>
        <dbReference type="Proteomes" id="UP000683360"/>
    </source>
</evidence>